<evidence type="ECO:0000259" key="3">
    <source>
        <dbReference type="PROSITE" id="PS51186"/>
    </source>
</evidence>
<proteinExistence type="predicted"/>
<evidence type="ECO:0000256" key="2">
    <source>
        <dbReference type="ARBA" id="ARBA00023315"/>
    </source>
</evidence>
<feature type="domain" description="N-acetyltransferase" evidence="3">
    <location>
        <begin position="162"/>
        <end position="305"/>
    </location>
</feature>
<dbReference type="Gene3D" id="3.40.630.30">
    <property type="match status" value="1"/>
</dbReference>
<dbReference type="EMBL" id="JBHTLX010000024">
    <property type="protein sequence ID" value="MFD1250397.1"/>
    <property type="molecule type" value="Genomic_DNA"/>
</dbReference>
<feature type="domain" description="N-acetyltransferase" evidence="3">
    <location>
        <begin position="13"/>
        <end position="159"/>
    </location>
</feature>
<dbReference type="InterPro" id="IPR000182">
    <property type="entry name" value="GNAT_dom"/>
</dbReference>
<reference evidence="5" key="1">
    <citation type="journal article" date="2019" name="Int. J. Syst. Evol. Microbiol.">
        <title>The Global Catalogue of Microorganisms (GCM) 10K type strain sequencing project: providing services to taxonomists for standard genome sequencing and annotation.</title>
        <authorList>
            <consortium name="The Broad Institute Genomics Platform"/>
            <consortium name="The Broad Institute Genome Sequencing Center for Infectious Disease"/>
            <person name="Wu L."/>
            <person name="Ma J."/>
        </authorList>
    </citation>
    <scope>NUCLEOTIDE SEQUENCE [LARGE SCALE GENOMIC DNA]</scope>
    <source>
        <strain evidence="5">CCUG 52478</strain>
    </source>
</reference>
<gene>
    <name evidence="4" type="ORF">ACFQ3F_21575</name>
</gene>
<evidence type="ECO:0000313" key="4">
    <source>
        <dbReference type="EMBL" id="MFD1250397.1"/>
    </source>
</evidence>
<dbReference type="PANTHER" id="PTHR43877">
    <property type="entry name" value="AMINOALKYLPHOSPHONATE N-ACETYLTRANSFERASE-RELATED-RELATED"/>
    <property type="match status" value="1"/>
</dbReference>
<dbReference type="RefSeq" id="WP_367919131.1">
    <property type="nucleotide sequence ID" value="NZ_BAABAC010000018.1"/>
</dbReference>
<dbReference type="PANTHER" id="PTHR43877:SF2">
    <property type="entry name" value="AMINOALKYLPHOSPHONATE N-ACETYLTRANSFERASE-RELATED"/>
    <property type="match status" value="1"/>
</dbReference>
<keyword evidence="2 4" id="KW-0012">Acyltransferase</keyword>
<dbReference type="PROSITE" id="PS51186">
    <property type="entry name" value="GNAT"/>
    <property type="match status" value="2"/>
</dbReference>
<evidence type="ECO:0000313" key="5">
    <source>
        <dbReference type="Proteomes" id="UP001597229"/>
    </source>
</evidence>
<dbReference type="Proteomes" id="UP001597229">
    <property type="component" value="Unassembled WGS sequence"/>
</dbReference>
<protein>
    <submittedName>
        <fullName evidence="4">GNAT family N-acetyltransferase</fullName>
        <ecNumber evidence="4">2.3.1.-</ecNumber>
    </submittedName>
</protein>
<sequence length="305" mass="32892">MSAISRPSLSPGLTIRPLTLDDAAALTELIAEQERHDLGRADIEEADLLGDWQRPSHDLATSSLGVLDGQRIVGYVEHVDVERYDAAVLPSYRGRGIGTWLATWVQDLARSRGATILGMPVPEASAGDRLLTALGYGVRWTSWVLRLPEGATVASRPLPDGYALRVATPADHEQVWTVVEDAFLEWSARERATIEDFGAQVWGRPGSEPWNLQVVTGPDGAVVGVAHAWNTPDADTYVAKLAVARAHRSRGLAQALLVAAFGEGRARGATSSSLSTDSRTGARTLYEHAGMRTESTWVHRAVSLS</sequence>
<dbReference type="CDD" id="cd04301">
    <property type="entry name" value="NAT_SF"/>
    <property type="match status" value="2"/>
</dbReference>
<keyword evidence="5" id="KW-1185">Reference proteome</keyword>
<dbReference type="InterPro" id="IPR050832">
    <property type="entry name" value="Bact_Acetyltransf"/>
</dbReference>
<dbReference type="GO" id="GO:0016746">
    <property type="term" value="F:acyltransferase activity"/>
    <property type="evidence" value="ECO:0007669"/>
    <property type="project" value="UniProtKB-KW"/>
</dbReference>
<evidence type="ECO:0000256" key="1">
    <source>
        <dbReference type="ARBA" id="ARBA00022679"/>
    </source>
</evidence>
<dbReference type="SUPFAM" id="SSF55729">
    <property type="entry name" value="Acyl-CoA N-acyltransferases (Nat)"/>
    <property type="match status" value="2"/>
</dbReference>
<dbReference type="Pfam" id="PF00583">
    <property type="entry name" value="Acetyltransf_1"/>
    <property type="match status" value="2"/>
</dbReference>
<keyword evidence="1 4" id="KW-0808">Transferase</keyword>
<organism evidence="4 5">
    <name type="scientific">Nocardioides ginsengisoli</name>
    <dbReference type="NCBI Taxonomy" id="363868"/>
    <lineage>
        <taxon>Bacteria</taxon>
        <taxon>Bacillati</taxon>
        <taxon>Actinomycetota</taxon>
        <taxon>Actinomycetes</taxon>
        <taxon>Propionibacteriales</taxon>
        <taxon>Nocardioidaceae</taxon>
        <taxon>Nocardioides</taxon>
    </lineage>
</organism>
<accession>A0ABW3W822</accession>
<dbReference type="InterPro" id="IPR016181">
    <property type="entry name" value="Acyl_CoA_acyltransferase"/>
</dbReference>
<comment type="caution">
    <text evidence="4">The sequence shown here is derived from an EMBL/GenBank/DDBJ whole genome shotgun (WGS) entry which is preliminary data.</text>
</comment>
<name>A0ABW3W822_9ACTN</name>
<dbReference type="EC" id="2.3.1.-" evidence="4"/>